<evidence type="ECO:0000256" key="3">
    <source>
        <dbReference type="ARBA" id="ARBA00010617"/>
    </source>
</evidence>
<keyword evidence="5 10" id="KW-0479">Metal-binding</keyword>
<organism evidence="12 13">
    <name type="scientific">Sordaria brevicollis</name>
    <dbReference type="NCBI Taxonomy" id="83679"/>
    <lineage>
        <taxon>Eukaryota</taxon>
        <taxon>Fungi</taxon>
        <taxon>Dikarya</taxon>
        <taxon>Ascomycota</taxon>
        <taxon>Pezizomycotina</taxon>
        <taxon>Sordariomycetes</taxon>
        <taxon>Sordariomycetidae</taxon>
        <taxon>Sordariales</taxon>
        <taxon>Sordariaceae</taxon>
        <taxon>Sordaria</taxon>
    </lineage>
</organism>
<evidence type="ECO:0000256" key="5">
    <source>
        <dbReference type="ARBA" id="ARBA00022723"/>
    </source>
</evidence>
<evidence type="ECO:0000256" key="4">
    <source>
        <dbReference type="ARBA" id="ARBA00022617"/>
    </source>
</evidence>
<evidence type="ECO:0000256" key="1">
    <source>
        <dbReference type="ARBA" id="ARBA00001971"/>
    </source>
</evidence>
<evidence type="ECO:0000256" key="9">
    <source>
        <dbReference type="ARBA" id="ARBA00023194"/>
    </source>
</evidence>
<evidence type="ECO:0000256" key="11">
    <source>
        <dbReference type="SAM" id="Phobius"/>
    </source>
</evidence>
<comment type="cofactor">
    <cofactor evidence="1 10">
        <name>heme</name>
        <dbReference type="ChEBI" id="CHEBI:30413"/>
    </cofactor>
</comment>
<comment type="caution">
    <text evidence="12">The sequence shown here is derived from an EMBL/GenBank/DDBJ whole genome shotgun (WGS) entry which is preliminary data.</text>
</comment>
<dbReference type="Proteomes" id="UP001281003">
    <property type="component" value="Unassembled WGS sequence"/>
</dbReference>
<gene>
    <name evidence="12" type="ORF">B0T20DRAFT_395310</name>
</gene>
<keyword evidence="11" id="KW-1133">Transmembrane helix</keyword>
<keyword evidence="6" id="KW-0560">Oxidoreductase</keyword>
<dbReference type="InterPro" id="IPR001128">
    <property type="entry name" value="Cyt_P450"/>
</dbReference>
<evidence type="ECO:0000313" key="12">
    <source>
        <dbReference type="EMBL" id="KAK3395421.1"/>
    </source>
</evidence>
<proteinExistence type="inferred from homology"/>
<evidence type="ECO:0000313" key="13">
    <source>
        <dbReference type="Proteomes" id="UP001281003"/>
    </source>
</evidence>
<dbReference type="EMBL" id="JAUTDP010000010">
    <property type="protein sequence ID" value="KAK3395421.1"/>
    <property type="molecule type" value="Genomic_DNA"/>
</dbReference>
<comment type="pathway">
    <text evidence="2">Antibiotic biosynthesis.</text>
</comment>
<dbReference type="GO" id="GO:0020037">
    <property type="term" value="F:heme binding"/>
    <property type="evidence" value="ECO:0007669"/>
    <property type="project" value="InterPro"/>
</dbReference>
<keyword evidence="11" id="KW-0472">Membrane</keyword>
<keyword evidence="13" id="KW-1185">Reference proteome</keyword>
<keyword evidence="8" id="KW-0503">Monooxygenase</keyword>
<dbReference type="GO" id="GO:0017000">
    <property type="term" value="P:antibiotic biosynthetic process"/>
    <property type="evidence" value="ECO:0007669"/>
    <property type="project" value="UniProtKB-KW"/>
</dbReference>
<keyword evidence="11" id="KW-0812">Transmembrane</keyword>
<dbReference type="GO" id="GO:0004497">
    <property type="term" value="F:monooxygenase activity"/>
    <property type="evidence" value="ECO:0007669"/>
    <property type="project" value="UniProtKB-KW"/>
</dbReference>
<dbReference type="GO" id="GO:0016705">
    <property type="term" value="F:oxidoreductase activity, acting on paired donors, with incorporation or reduction of molecular oxygen"/>
    <property type="evidence" value="ECO:0007669"/>
    <property type="project" value="InterPro"/>
</dbReference>
<dbReference type="Pfam" id="PF00067">
    <property type="entry name" value="p450"/>
    <property type="match status" value="1"/>
</dbReference>
<dbReference type="InterPro" id="IPR002401">
    <property type="entry name" value="Cyt_P450_E_grp-I"/>
</dbReference>
<comment type="similarity">
    <text evidence="3">Belongs to the cytochrome P450 family.</text>
</comment>
<evidence type="ECO:0000256" key="6">
    <source>
        <dbReference type="ARBA" id="ARBA00023002"/>
    </source>
</evidence>
<feature type="binding site" description="axial binding residue" evidence="10">
    <location>
        <position position="471"/>
    </location>
    <ligand>
        <name>heme</name>
        <dbReference type="ChEBI" id="CHEBI:30413"/>
    </ligand>
    <ligandPart>
        <name>Fe</name>
        <dbReference type="ChEBI" id="CHEBI:18248"/>
    </ligandPart>
</feature>
<evidence type="ECO:0000256" key="8">
    <source>
        <dbReference type="ARBA" id="ARBA00023033"/>
    </source>
</evidence>
<evidence type="ECO:0000256" key="2">
    <source>
        <dbReference type="ARBA" id="ARBA00004792"/>
    </source>
</evidence>
<name>A0AAE0U8Z6_SORBR</name>
<dbReference type="InterPro" id="IPR050121">
    <property type="entry name" value="Cytochrome_P450_monoxygenase"/>
</dbReference>
<feature type="transmembrane region" description="Helical" evidence="11">
    <location>
        <begin position="28"/>
        <end position="47"/>
    </location>
</feature>
<dbReference type="GO" id="GO:0005506">
    <property type="term" value="F:iron ion binding"/>
    <property type="evidence" value="ECO:0007669"/>
    <property type="project" value="InterPro"/>
</dbReference>
<evidence type="ECO:0000256" key="10">
    <source>
        <dbReference type="PIRSR" id="PIRSR602401-1"/>
    </source>
</evidence>
<protein>
    <submittedName>
        <fullName evidence="12">Cytochrome P450</fullName>
    </submittedName>
</protein>
<keyword evidence="4 10" id="KW-0349">Heme</keyword>
<reference evidence="12" key="2">
    <citation type="submission" date="2023-07" db="EMBL/GenBank/DDBJ databases">
        <authorList>
            <consortium name="Lawrence Berkeley National Laboratory"/>
            <person name="Haridas S."/>
            <person name="Hensen N."/>
            <person name="Bonometti L."/>
            <person name="Westerberg I."/>
            <person name="Brannstrom I.O."/>
            <person name="Guillou S."/>
            <person name="Cros-Aarteil S."/>
            <person name="Calhoun S."/>
            <person name="Kuo A."/>
            <person name="Mondo S."/>
            <person name="Pangilinan J."/>
            <person name="Riley R."/>
            <person name="LaButti K."/>
            <person name="Andreopoulos B."/>
            <person name="Lipzen A."/>
            <person name="Chen C."/>
            <person name="Yanf M."/>
            <person name="Daum C."/>
            <person name="Ng V."/>
            <person name="Clum A."/>
            <person name="Steindorff A."/>
            <person name="Ohm R."/>
            <person name="Martin F."/>
            <person name="Silar P."/>
            <person name="Natvig D."/>
            <person name="Lalanne C."/>
            <person name="Gautier V."/>
            <person name="Ament-velasquez S.L."/>
            <person name="Kruys A."/>
            <person name="Hutchinson M.I."/>
            <person name="Powell A.J."/>
            <person name="Barry K."/>
            <person name="Miller A.N."/>
            <person name="Grigoriev I.V."/>
            <person name="Debuchy R."/>
            <person name="Gladieux P."/>
            <person name="Thoren M.H."/>
            <person name="Johannesson H."/>
        </authorList>
    </citation>
    <scope>NUCLEOTIDE SEQUENCE</scope>
    <source>
        <strain evidence="12">FGSC 1904</strain>
    </source>
</reference>
<evidence type="ECO:0000256" key="7">
    <source>
        <dbReference type="ARBA" id="ARBA00023004"/>
    </source>
</evidence>
<dbReference type="PANTHER" id="PTHR24305">
    <property type="entry name" value="CYTOCHROME P450"/>
    <property type="match status" value="1"/>
</dbReference>
<keyword evidence="9" id="KW-0045">Antibiotic biosynthesis</keyword>
<accession>A0AAE0U8Z6</accession>
<keyword evidence="7 10" id="KW-0408">Iron</keyword>
<dbReference type="Gene3D" id="1.10.630.10">
    <property type="entry name" value="Cytochrome P450"/>
    <property type="match status" value="1"/>
</dbReference>
<dbReference type="PANTHER" id="PTHR24305:SF77">
    <property type="entry name" value="CYTOCHROME P450 MONOOXYGENASE"/>
    <property type="match status" value="1"/>
</dbReference>
<sequence length="528" mass="60775">MTTLASMTLHVLAKLASSFSLTPSNILITLILAFALHYTLSSLLSIFHPHLRHVPGPFLARFSYLPLARQHVAGTLNPFYRSIHSRFNKNPLIRIAPNYVLTNDIQVFKRINAARSTYNRDGWYKAIRYHPTEEHFFNVLDGPRHDKMKARVMGAYGGREVDGVEERVEEVVGEFVRLVRERYASERNGTKTADLANLCSYFTMDVITKLGFGEEFGYLRKEEDVFGVLQEFREANWLMGIASDVPYVRNVLFSNWFLRWLGPKKTDKRGFGKLLGGVDDILEKRWQEWQSGKDGTKHRDMMAVFLRNGLTRTEIEHEVVFMVTAGSDTTATTIRTTILNVITHPNVYLELKREIFKAAREDKACNPVKYEQALTLPYLQAVIHEGLRMRPPVTALFLKSVPPEGDTICGHFIPGGTAIGVNISAINMSKELYGNDAEFFRPERFLEVSQEQREEMYRNVNAIFGSGRWMCAGQNIAWMELYKFIFELFRHFDIEVADPMNPMKTAGSQHIWLDQDFLVRFRESRTDY</sequence>
<dbReference type="PRINTS" id="PR00385">
    <property type="entry name" value="P450"/>
</dbReference>
<dbReference type="InterPro" id="IPR036396">
    <property type="entry name" value="Cyt_P450_sf"/>
</dbReference>
<dbReference type="AlphaFoldDB" id="A0AAE0U8Z6"/>
<reference evidence="12" key="1">
    <citation type="journal article" date="2023" name="Mol. Phylogenet. Evol.">
        <title>Genome-scale phylogeny and comparative genomics of the fungal order Sordariales.</title>
        <authorList>
            <person name="Hensen N."/>
            <person name="Bonometti L."/>
            <person name="Westerberg I."/>
            <person name="Brannstrom I.O."/>
            <person name="Guillou S."/>
            <person name="Cros-Aarteil S."/>
            <person name="Calhoun S."/>
            <person name="Haridas S."/>
            <person name="Kuo A."/>
            <person name="Mondo S."/>
            <person name="Pangilinan J."/>
            <person name="Riley R."/>
            <person name="LaButti K."/>
            <person name="Andreopoulos B."/>
            <person name="Lipzen A."/>
            <person name="Chen C."/>
            <person name="Yan M."/>
            <person name="Daum C."/>
            <person name="Ng V."/>
            <person name="Clum A."/>
            <person name="Steindorff A."/>
            <person name="Ohm R.A."/>
            <person name="Martin F."/>
            <person name="Silar P."/>
            <person name="Natvig D.O."/>
            <person name="Lalanne C."/>
            <person name="Gautier V."/>
            <person name="Ament-Velasquez S.L."/>
            <person name="Kruys A."/>
            <person name="Hutchinson M.I."/>
            <person name="Powell A.J."/>
            <person name="Barry K."/>
            <person name="Miller A.N."/>
            <person name="Grigoriev I.V."/>
            <person name="Debuchy R."/>
            <person name="Gladieux P."/>
            <person name="Hiltunen Thoren M."/>
            <person name="Johannesson H."/>
        </authorList>
    </citation>
    <scope>NUCLEOTIDE SEQUENCE</scope>
    <source>
        <strain evidence="12">FGSC 1904</strain>
    </source>
</reference>
<dbReference type="SUPFAM" id="SSF48264">
    <property type="entry name" value="Cytochrome P450"/>
    <property type="match status" value="1"/>
</dbReference>
<dbReference type="PRINTS" id="PR00463">
    <property type="entry name" value="EP450I"/>
</dbReference>